<reference evidence="2" key="1">
    <citation type="submission" date="2020-06" db="EMBL/GenBank/DDBJ databases">
        <title>Draft genome of Bugula neritina, a colonial animal packing powerful symbionts and potential medicines.</title>
        <authorList>
            <person name="Rayko M."/>
        </authorList>
    </citation>
    <scope>NUCLEOTIDE SEQUENCE [LARGE SCALE GENOMIC DNA]</scope>
    <source>
        <strain evidence="2">Kwan_BN1</strain>
    </source>
</reference>
<protein>
    <recommendedName>
        <fullName evidence="4">LRRC74A</fullName>
    </recommendedName>
</protein>
<dbReference type="Pfam" id="PF13516">
    <property type="entry name" value="LRR_6"/>
    <property type="match status" value="6"/>
</dbReference>
<comment type="caution">
    <text evidence="2">The sequence shown here is derived from an EMBL/GenBank/DDBJ whole genome shotgun (WGS) entry which is preliminary data.</text>
</comment>
<dbReference type="InterPro" id="IPR052394">
    <property type="entry name" value="LRR-containing"/>
</dbReference>
<dbReference type="PANTHER" id="PTHR24114">
    <property type="entry name" value="LEUCINE RICH REPEAT FAMILY PROTEIN"/>
    <property type="match status" value="1"/>
</dbReference>
<dbReference type="InterPro" id="IPR032675">
    <property type="entry name" value="LRR_dom_sf"/>
</dbReference>
<dbReference type="AlphaFoldDB" id="A0A7J7J3Q0"/>
<dbReference type="EMBL" id="VXIV02003183">
    <property type="protein sequence ID" value="KAF6020281.1"/>
    <property type="molecule type" value="Genomic_DNA"/>
</dbReference>
<gene>
    <name evidence="2" type="ORF">EB796_021412</name>
</gene>
<feature type="region of interest" description="Disordered" evidence="1">
    <location>
        <begin position="17"/>
        <end position="55"/>
    </location>
</feature>
<dbReference type="SMART" id="SM00368">
    <property type="entry name" value="LRR_RI"/>
    <property type="match status" value="6"/>
</dbReference>
<dbReference type="InterPro" id="IPR001611">
    <property type="entry name" value="Leu-rich_rpt"/>
</dbReference>
<feature type="compositionally biased region" description="Pro residues" evidence="1">
    <location>
        <begin position="23"/>
        <end position="32"/>
    </location>
</feature>
<dbReference type="Proteomes" id="UP000593567">
    <property type="component" value="Unassembled WGS sequence"/>
</dbReference>
<feature type="compositionally biased region" description="Acidic residues" evidence="1">
    <location>
        <begin position="33"/>
        <end position="50"/>
    </location>
</feature>
<dbReference type="PANTHER" id="PTHR24114:SF50">
    <property type="entry name" value="RNI-LIKE PROTEIN"/>
    <property type="match status" value="1"/>
</dbReference>
<dbReference type="OrthoDB" id="120976at2759"/>
<dbReference type="Gene3D" id="3.80.10.10">
    <property type="entry name" value="Ribonuclease Inhibitor"/>
    <property type="match status" value="3"/>
</dbReference>
<sequence length="623" mass="70294">MALQPYVLTRLLNQRARMKAPSPEFPSPPPEIPDWEPDSDAYDTDLEEDTVTQSSKAEFQEKTRLDTGVGLLLYKRICSQIASPPQSSIVNGLPGSEVKIPGREMGAGNLTALMCALLANTRLTQLDLRDNHLGYEGGREIATVLLVNNFVTHLNLSRNGLGATGISAFLAKLFRNNKLLLEVDISDNNFTDEDAKYLAAGIEANDYIVKLNLSHNNICEDGARYVGKAIAANDTLEDLDLSWNSIRRKGGSHYLQSSQVLCIYYTSITYYVIQMNYSLKKLNLSWNGLCYEGALAVRDALRTNKHLLEIDISNNRINWEGAQFLAEMIENNCYLEVLRPLENLVLYQSIRFNTQAGCNPLTTTGCLDIIDAVSRNENSGLTLLDLTDVPVIKDFVYMTKRIQQGGSNMQFIYGEVVPHHDVLGERSDRKIHPMQKIINYMYEKEMRPLELLRSFDKDGKFVCKGIDIRSWERDELMSYITGQGYGEGKGMVNYKKLVESVLTQIDTERNYRISQREHSKAMRLFHERIMQAGLPPLNVDSALVQITGIKASDLERDPHLHLLFHDSMYYAIFFQLNCEDVVPARQPRPASRILMTSPLTSIKSKRAPTASRQRSKSAKAAFS</sequence>
<keyword evidence="3" id="KW-1185">Reference proteome</keyword>
<evidence type="ECO:0000313" key="2">
    <source>
        <dbReference type="EMBL" id="KAF6020281.1"/>
    </source>
</evidence>
<evidence type="ECO:0000313" key="3">
    <source>
        <dbReference type="Proteomes" id="UP000593567"/>
    </source>
</evidence>
<feature type="region of interest" description="Disordered" evidence="1">
    <location>
        <begin position="602"/>
        <end position="623"/>
    </location>
</feature>
<organism evidence="2 3">
    <name type="scientific">Bugula neritina</name>
    <name type="common">Brown bryozoan</name>
    <name type="synonym">Sertularia neritina</name>
    <dbReference type="NCBI Taxonomy" id="10212"/>
    <lineage>
        <taxon>Eukaryota</taxon>
        <taxon>Metazoa</taxon>
        <taxon>Spiralia</taxon>
        <taxon>Lophotrochozoa</taxon>
        <taxon>Bryozoa</taxon>
        <taxon>Gymnolaemata</taxon>
        <taxon>Cheilostomatida</taxon>
        <taxon>Flustrina</taxon>
        <taxon>Buguloidea</taxon>
        <taxon>Bugulidae</taxon>
        <taxon>Bugula</taxon>
    </lineage>
</organism>
<accession>A0A7J7J3Q0</accession>
<evidence type="ECO:0000256" key="1">
    <source>
        <dbReference type="SAM" id="MobiDB-lite"/>
    </source>
</evidence>
<name>A0A7J7J3Q0_BUGNE</name>
<proteinExistence type="predicted"/>
<evidence type="ECO:0008006" key="4">
    <source>
        <dbReference type="Google" id="ProtNLM"/>
    </source>
</evidence>
<dbReference type="SUPFAM" id="SSF52047">
    <property type="entry name" value="RNI-like"/>
    <property type="match status" value="1"/>
</dbReference>